<organism evidence="4 5">
    <name type="scientific">Compostimonas suwonensis</name>
    <dbReference type="NCBI Taxonomy" id="1048394"/>
    <lineage>
        <taxon>Bacteria</taxon>
        <taxon>Bacillati</taxon>
        <taxon>Actinomycetota</taxon>
        <taxon>Actinomycetes</taxon>
        <taxon>Micrococcales</taxon>
        <taxon>Microbacteriaceae</taxon>
        <taxon>Compostimonas</taxon>
    </lineage>
</organism>
<feature type="domain" description="Acyl-CoA dehydrogenase C-terminal" evidence="3">
    <location>
        <begin position="346"/>
        <end position="394"/>
    </location>
</feature>
<dbReference type="SUPFAM" id="SSF47203">
    <property type="entry name" value="Acyl-CoA dehydrogenase C-terminal domain-like"/>
    <property type="match status" value="1"/>
</dbReference>
<keyword evidence="5" id="KW-1185">Reference proteome</keyword>
<comment type="caution">
    <text evidence="4">The sequence shown here is derived from an EMBL/GenBank/DDBJ whole genome shotgun (WGS) entry which is preliminary data.</text>
</comment>
<dbReference type="OrthoDB" id="571684at2"/>
<reference evidence="4 5" key="1">
    <citation type="submission" date="2017-11" db="EMBL/GenBank/DDBJ databases">
        <title>Genomic Encyclopedia of Archaeal and Bacterial Type Strains, Phase II (KMG-II): From Individual Species to Whole Genera.</title>
        <authorList>
            <person name="Goeker M."/>
        </authorList>
    </citation>
    <scope>NUCLEOTIDE SEQUENCE [LARGE SCALE GENOMIC DNA]</scope>
    <source>
        <strain evidence="4 5">DSM 25625</strain>
    </source>
</reference>
<protein>
    <submittedName>
        <fullName evidence="4">Alkylation response protein AidB-like acyl-CoA dehydrogenase</fullName>
    </submittedName>
</protein>
<proteinExistence type="predicted"/>
<dbReference type="PIRSF" id="PIRSF016578">
    <property type="entry name" value="HsaA"/>
    <property type="match status" value="1"/>
</dbReference>
<dbReference type="RefSeq" id="WP_100346069.1">
    <property type="nucleotide sequence ID" value="NZ_PGFB01000007.1"/>
</dbReference>
<dbReference type="Gene3D" id="1.20.140.10">
    <property type="entry name" value="Butyryl-CoA Dehydrogenase, subunit A, domain 3"/>
    <property type="match status" value="1"/>
</dbReference>
<accession>A0A2M9BB51</accession>
<dbReference type="InterPro" id="IPR013786">
    <property type="entry name" value="AcylCoA_DH/ox_N"/>
</dbReference>
<evidence type="ECO:0000259" key="2">
    <source>
        <dbReference type="Pfam" id="PF02771"/>
    </source>
</evidence>
<dbReference type="Pfam" id="PF08028">
    <property type="entry name" value="Acyl-CoA_dh_2"/>
    <property type="match status" value="1"/>
</dbReference>
<dbReference type="SUPFAM" id="SSF56645">
    <property type="entry name" value="Acyl-CoA dehydrogenase NM domain-like"/>
    <property type="match status" value="1"/>
</dbReference>
<dbReference type="InterPro" id="IPR037069">
    <property type="entry name" value="AcylCoA_DH/ox_N_sf"/>
</dbReference>
<dbReference type="InterPro" id="IPR036250">
    <property type="entry name" value="AcylCo_DH-like_C"/>
</dbReference>
<dbReference type="AlphaFoldDB" id="A0A2M9BB51"/>
<dbReference type="InterPro" id="IPR009100">
    <property type="entry name" value="AcylCoA_DH/oxidase_NM_dom_sf"/>
</dbReference>
<dbReference type="InterPro" id="IPR013107">
    <property type="entry name" value="Acyl-CoA_DH_C"/>
</dbReference>
<dbReference type="GO" id="GO:0008470">
    <property type="term" value="F:3-methylbutanoyl-CoA dehydrogenase activity"/>
    <property type="evidence" value="ECO:0007669"/>
    <property type="project" value="TreeGrafter"/>
</dbReference>
<dbReference type="PANTHER" id="PTHR43884">
    <property type="entry name" value="ACYL-COA DEHYDROGENASE"/>
    <property type="match status" value="1"/>
</dbReference>
<dbReference type="GO" id="GO:0050660">
    <property type="term" value="F:flavin adenine dinucleotide binding"/>
    <property type="evidence" value="ECO:0007669"/>
    <property type="project" value="InterPro"/>
</dbReference>
<keyword evidence="1" id="KW-0560">Oxidoreductase</keyword>
<evidence type="ECO:0000313" key="4">
    <source>
        <dbReference type="EMBL" id="PJJ55168.1"/>
    </source>
</evidence>
<evidence type="ECO:0000313" key="5">
    <source>
        <dbReference type="Proteomes" id="UP000230161"/>
    </source>
</evidence>
<dbReference type="Pfam" id="PF02771">
    <property type="entry name" value="Acyl-CoA_dh_N"/>
    <property type="match status" value="1"/>
</dbReference>
<feature type="domain" description="Acyl-CoA dehydrogenase/oxidase N-terminal" evidence="2">
    <location>
        <begin position="20"/>
        <end position="89"/>
    </location>
</feature>
<sequence length="436" mass="45775">MSGGGPSDAQLAERFGPVFERIAAGAVERERSRRLPYDEIGWLKEAGFGALRVPVEYGGIGASMSQTVALLIELGAADSNLPQALRGHFAFVEGRRRTRDEASRAEWFRLISAGALVGNAQAERGPETGTTAVLVANGDGSLALSGTKYYSTGTIYADWVITAAKLGDELLSVVASTTAEGVTRLDDWDGFGQRMTGSGTTVFDSVRVEPAHVIRLGDDEAHEHASILALFQTVLMAALAGIARAVLRDAVDFVRPRTRSFGVMGASTPRTDPLVQGVVGRLSSLAFSAESLVLAVAARLDAIDAARALTFEGGQGSAPVAELDSVPDSVPAAQGSAALHTAAQIAAFQAQQIVLPTVLEATTLLFEVGGASATSEERALDRHWRNARTIATHNPAIYREQQLGDYELNGTLPVAGWVKETLARRAADAAGAAPDA</sequence>
<evidence type="ECO:0000259" key="3">
    <source>
        <dbReference type="Pfam" id="PF08028"/>
    </source>
</evidence>
<dbReference type="Gene3D" id="2.40.110.10">
    <property type="entry name" value="Butyryl-CoA Dehydrogenase, subunit A, domain 2"/>
    <property type="match status" value="1"/>
</dbReference>
<dbReference type="InterPro" id="IPR046373">
    <property type="entry name" value="Acyl-CoA_Oxase/DH_mid-dom_sf"/>
</dbReference>
<name>A0A2M9BB51_9MICO</name>
<gene>
    <name evidence="4" type="ORF">CLV54_3304</name>
</gene>
<dbReference type="EMBL" id="PGFB01000007">
    <property type="protein sequence ID" value="PJJ55168.1"/>
    <property type="molecule type" value="Genomic_DNA"/>
</dbReference>
<dbReference type="Gene3D" id="1.10.540.10">
    <property type="entry name" value="Acyl-CoA dehydrogenase/oxidase, N-terminal domain"/>
    <property type="match status" value="1"/>
</dbReference>
<dbReference type="GO" id="GO:0006552">
    <property type="term" value="P:L-leucine catabolic process"/>
    <property type="evidence" value="ECO:0007669"/>
    <property type="project" value="TreeGrafter"/>
</dbReference>
<dbReference type="Proteomes" id="UP000230161">
    <property type="component" value="Unassembled WGS sequence"/>
</dbReference>
<evidence type="ECO:0000256" key="1">
    <source>
        <dbReference type="ARBA" id="ARBA00023002"/>
    </source>
</evidence>
<dbReference type="PANTHER" id="PTHR43884:SF12">
    <property type="entry name" value="ISOVALERYL-COA DEHYDROGENASE, MITOCHONDRIAL-RELATED"/>
    <property type="match status" value="1"/>
</dbReference>